<dbReference type="PROSITE" id="PS50012">
    <property type="entry name" value="RCC1_3"/>
    <property type="match status" value="1"/>
</dbReference>
<evidence type="ECO:0000256" key="1">
    <source>
        <dbReference type="PROSITE-ProRule" id="PRU00235"/>
    </source>
</evidence>
<dbReference type="AlphaFoldDB" id="A0A667Y254"/>
<reference evidence="2" key="1">
    <citation type="submission" date="2019-06" db="EMBL/GenBank/DDBJ databases">
        <authorList>
            <consortium name="Wellcome Sanger Institute Data Sharing"/>
        </authorList>
    </citation>
    <scope>NUCLEOTIDE SEQUENCE [LARGE SCALE GENOMIC DNA]</scope>
</reference>
<dbReference type="SUPFAM" id="SSF50985">
    <property type="entry name" value="RCC1/BLIP-II"/>
    <property type="match status" value="1"/>
</dbReference>
<dbReference type="PANTHER" id="PTHR45982:SF1">
    <property type="entry name" value="REGULATOR OF CHROMOSOME CONDENSATION"/>
    <property type="match status" value="1"/>
</dbReference>
<dbReference type="Proteomes" id="UP000472263">
    <property type="component" value="Chromosome 6"/>
</dbReference>
<dbReference type="InterPro" id="IPR051553">
    <property type="entry name" value="Ran_GTPase-activating"/>
</dbReference>
<dbReference type="GeneTree" id="ENSGT00940000163989"/>
<proteinExistence type="predicted"/>
<reference evidence="2" key="2">
    <citation type="submission" date="2025-08" db="UniProtKB">
        <authorList>
            <consortium name="Ensembl"/>
        </authorList>
    </citation>
    <scope>IDENTIFICATION</scope>
</reference>
<evidence type="ECO:0000313" key="3">
    <source>
        <dbReference type="Proteomes" id="UP000472263"/>
    </source>
</evidence>
<organism evidence="2 3">
    <name type="scientific">Myripristis murdjan</name>
    <name type="common">pinecone soldierfish</name>
    <dbReference type="NCBI Taxonomy" id="586833"/>
    <lineage>
        <taxon>Eukaryota</taxon>
        <taxon>Metazoa</taxon>
        <taxon>Chordata</taxon>
        <taxon>Craniata</taxon>
        <taxon>Vertebrata</taxon>
        <taxon>Euteleostomi</taxon>
        <taxon>Actinopterygii</taxon>
        <taxon>Neopterygii</taxon>
        <taxon>Teleostei</taxon>
        <taxon>Neoteleostei</taxon>
        <taxon>Acanthomorphata</taxon>
        <taxon>Holocentriformes</taxon>
        <taxon>Holocentridae</taxon>
        <taxon>Myripristis</taxon>
    </lineage>
</organism>
<reference evidence="2" key="3">
    <citation type="submission" date="2025-09" db="UniProtKB">
        <authorList>
            <consortium name="Ensembl"/>
        </authorList>
    </citation>
    <scope>IDENTIFICATION</scope>
</reference>
<protein>
    <recommendedName>
        <fullName evidence="4">Secretion regulating guanine nucleotide exchange factor</fullName>
    </recommendedName>
</protein>
<dbReference type="InterPro" id="IPR000408">
    <property type="entry name" value="Reg_chr_condens"/>
</dbReference>
<name>A0A667Y254_9TELE</name>
<feature type="repeat" description="RCC1" evidence="1">
    <location>
        <begin position="30"/>
        <end position="84"/>
    </location>
</feature>
<dbReference type="Pfam" id="PF00415">
    <property type="entry name" value="RCC1"/>
    <property type="match status" value="2"/>
</dbReference>
<dbReference type="InParanoid" id="A0A667Y254"/>
<dbReference type="Ensembl" id="ENSMMDT00005024505.1">
    <property type="protein sequence ID" value="ENSMMDP00005023990.1"/>
    <property type="gene ID" value="ENSMMDG00005011567.1"/>
</dbReference>
<dbReference type="Gene3D" id="2.130.10.30">
    <property type="entry name" value="Regulator of chromosome condensation 1/beta-lactamase-inhibitor protein II"/>
    <property type="match status" value="1"/>
</dbReference>
<dbReference type="PANTHER" id="PTHR45982">
    <property type="entry name" value="REGULATOR OF CHROMOSOME CONDENSATION"/>
    <property type="match status" value="1"/>
</dbReference>
<keyword evidence="3" id="KW-1185">Reference proteome</keyword>
<dbReference type="InterPro" id="IPR009091">
    <property type="entry name" value="RCC1/BLIP-II"/>
</dbReference>
<sequence length="116" mass="11870">MGPGLQSLWANPLVQVSAGGEQSFALAVSGSVFSWGKNHRGHGQLGLGKRKPVVGSPQLVRSLWANPLVQVSAGGEQSFALAVSGSVFSWGKNHRGQLGLGDTTGTAGTGNSSCFH</sequence>
<accession>A0A667Y254</accession>
<evidence type="ECO:0000313" key="2">
    <source>
        <dbReference type="Ensembl" id="ENSMMDP00005023990.1"/>
    </source>
</evidence>
<evidence type="ECO:0008006" key="4">
    <source>
        <dbReference type="Google" id="ProtNLM"/>
    </source>
</evidence>